<dbReference type="Gene3D" id="3.40.50.720">
    <property type="entry name" value="NAD(P)-binding Rossmann-like Domain"/>
    <property type="match status" value="1"/>
</dbReference>
<dbReference type="InterPro" id="IPR036291">
    <property type="entry name" value="NAD(P)-bd_dom_sf"/>
</dbReference>
<dbReference type="Proteomes" id="UP001437256">
    <property type="component" value="Unassembled WGS sequence"/>
</dbReference>
<name>A0ABR2ZS71_9AGAR</name>
<feature type="domain" description="NAD(P)-binding" evidence="1">
    <location>
        <begin position="8"/>
        <end position="90"/>
    </location>
</feature>
<dbReference type="PANTHER" id="PTHR48079:SF6">
    <property type="entry name" value="NAD(P)-BINDING DOMAIN-CONTAINING PROTEIN-RELATED"/>
    <property type="match status" value="1"/>
</dbReference>
<evidence type="ECO:0000259" key="1">
    <source>
        <dbReference type="Pfam" id="PF13460"/>
    </source>
</evidence>
<gene>
    <name evidence="2" type="ORF">AAF712_009223</name>
</gene>
<dbReference type="EMBL" id="JBBXMP010000072">
    <property type="protein sequence ID" value="KAL0063869.1"/>
    <property type="molecule type" value="Genomic_DNA"/>
</dbReference>
<evidence type="ECO:0000313" key="3">
    <source>
        <dbReference type="Proteomes" id="UP001437256"/>
    </source>
</evidence>
<dbReference type="InterPro" id="IPR016040">
    <property type="entry name" value="NAD(P)-bd_dom"/>
</dbReference>
<dbReference type="Pfam" id="PF13460">
    <property type="entry name" value="NAD_binding_10"/>
    <property type="match status" value="1"/>
</dbReference>
<protein>
    <recommendedName>
        <fullName evidence="1">NAD(P)-binding domain-containing protein</fullName>
    </recommendedName>
</protein>
<accession>A0ABR2ZS71</accession>
<sequence length="344" mass="38216">MLFILGYIGGSVLYRLLNLPDSQSKYEFRAVVRSADKAKKLEELGVKAVVGSHSDVELIEKEAKEADVILTAADCDDLNAAEGINKGMRKRFEATGRQPILIHTSGAAVISDSAIGEYASDTIFDDTNLEQLESIPPNAPHRPVELKVLDADEEGYTKTYIVSPGIIYDGARHPLVDAGISNPRTIVFKILIPTSIKRGYGITIGKGENLWSHVHIDDLTDFYELLFKSVVDQSKSKDVPHGREGYFFLGAEESKGHQHYKETSRILFDLGKVKSTEPTPFTEEEATEYFGPMGKFIRALLSSNSRFVGNNAKRLGWKPNKTTEDFVASLAEEVQFWVRATENQ</sequence>
<dbReference type="SUPFAM" id="SSF51735">
    <property type="entry name" value="NAD(P)-binding Rossmann-fold domains"/>
    <property type="match status" value="1"/>
</dbReference>
<dbReference type="PANTHER" id="PTHR48079">
    <property type="entry name" value="PROTEIN YEEZ"/>
    <property type="match status" value="1"/>
</dbReference>
<evidence type="ECO:0000313" key="2">
    <source>
        <dbReference type="EMBL" id="KAL0063869.1"/>
    </source>
</evidence>
<proteinExistence type="predicted"/>
<organism evidence="2 3">
    <name type="scientific">Marasmius tenuissimus</name>
    <dbReference type="NCBI Taxonomy" id="585030"/>
    <lineage>
        <taxon>Eukaryota</taxon>
        <taxon>Fungi</taxon>
        <taxon>Dikarya</taxon>
        <taxon>Basidiomycota</taxon>
        <taxon>Agaricomycotina</taxon>
        <taxon>Agaricomycetes</taxon>
        <taxon>Agaricomycetidae</taxon>
        <taxon>Agaricales</taxon>
        <taxon>Marasmiineae</taxon>
        <taxon>Marasmiaceae</taxon>
        <taxon>Marasmius</taxon>
    </lineage>
</organism>
<comment type="caution">
    <text evidence="2">The sequence shown here is derived from an EMBL/GenBank/DDBJ whole genome shotgun (WGS) entry which is preliminary data.</text>
</comment>
<reference evidence="2 3" key="1">
    <citation type="submission" date="2024-05" db="EMBL/GenBank/DDBJ databases">
        <title>A draft genome resource for the thread blight pathogen Marasmius tenuissimus strain MS-2.</title>
        <authorList>
            <person name="Yulfo-Soto G.E."/>
            <person name="Baruah I.K."/>
            <person name="Amoako-Attah I."/>
            <person name="Bukari Y."/>
            <person name="Meinhardt L.W."/>
            <person name="Bailey B.A."/>
            <person name="Cohen S.P."/>
        </authorList>
    </citation>
    <scope>NUCLEOTIDE SEQUENCE [LARGE SCALE GENOMIC DNA]</scope>
    <source>
        <strain evidence="2 3">MS-2</strain>
    </source>
</reference>
<keyword evidence="3" id="KW-1185">Reference proteome</keyword>
<dbReference type="InterPro" id="IPR051783">
    <property type="entry name" value="NAD(P)-dependent_oxidoreduct"/>
</dbReference>